<reference evidence="1" key="1">
    <citation type="submission" date="2016-06" db="EMBL/GenBank/DDBJ databases">
        <authorList>
            <person name="Cuomo C."/>
            <person name="Litvintseva A."/>
            <person name="Heitman J."/>
            <person name="Chen Y."/>
            <person name="Sun S."/>
            <person name="Springer D."/>
            <person name="Dromer F."/>
            <person name="Young S."/>
            <person name="Zeng Q."/>
            <person name="Chapman S."/>
            <person name="Gujja S."/>
            <person name="Saif S."/>
            <person name="Birren B."/>
        </authorList>
    </citation>
    <scope>NUCLEOTIDE SEQUENCE</scope>
    <source>
        <strain evidence="1">CBS 7841</strain>
    </source>
</reference>
<evidence type="ECO:0000313" key="1">
    <source>
        <dbReference type="EMBL" id="WVN87315.1"/>
    </source>
</evidence>
<proteinExistence type="predicted"/>
<dbReference type="AlphaFoldDB" id="A0A1E3HHW2"/>
<reference evidence="1" key="3">
    <citation type="submission" date="2024-01" db="EMBL/GenBank/DDBJ databases">
        <authorList>
            <person name="Coelho M.A."/>
            <person name="David-Palma M."/>
            <person name="Shea T."/>
            <person name="Sun S."/>
            <person name="Cuomo C.A."/>
            <person name="Heitman J."/>
        </authorList>
    </citation>
    <scope>NUCLEOTIDE SEQUENCE</scope>
    <source>
        <strain evidence="1">CBS 7841</strain>
    </source>
</reference>
<reference evidence="1" key="2">
    <citation type="journal article" date="2022" name="Elife">
        <title>Obligate sexual reproduction of a homothallic fungus closely related to the Cryptococcus pathogenic species complex.</title>
        <authorList>
            <person name="Passer A.R."/>
            <person name="Clancey S.A."/>
            <person name="Shea T."/>
            <person name="David-Palma M."/>
            <person name="Averette A.F."/>
            <person name="Boekhout T."/>
            <person name="Porcel B.M."/>
            <person name="Nowrousian M."/>
            <person name="Cuomo C.A."/>
            <person name="Sun S."/>
            <person name="Heitman J."/>
            <person name="Coelho M.A."/>
        </authorList>
    </citation>
    <scope>NUCLEOTIDE SEQUENCE</scope>
    <source>
        <strain evidence="1">CBS 7841</strain>
    </source>
</reference>
<gene>
    <name evidence="1" type="ORF">L203_102493</name>
</gene>
<dbReference type="EMBL" id="CP143786">
    <property type="protein sequence ID" value="WVN87315.1"/>
    <property type="molecule type" value="Genomic_DNA"/>
</dbReference>
<accession>A0A1E3HHW2</accession>
<organism evidence="1 2">
    <name type="scientific">Cryptococcus depauperatus CBS 7841</name>
    <dbReference type="NCBI Taxonomy" id="1295531"/>
    <lineage>
        <taxon>Eukaryota</taxon>
        <taxon>Fungi</taxon>
        <taxon>Dikarya</taxon>
        <taxon>Basidiomycota</taxon>
        <taxon>Agaricomycotina</taxon>
        <taxon>Tremellomycetes</taxon>
        <taxon>Tremellales</taxon>
        <taxon>Cryptococcaceae</taxon>
        <taxon>Cryptococcus</taxon>
    </lineage>
</organism>
<keyword evidence="2" id="KW-1185">Reference proteome</keyword>
<dbReference type="VEuPathDB" id="FungiDB:L203_06538"/>
<protein>
    <submittedName>
        <fullName evidence="1">Uncharacterized protein</fullName>
    </submittedName>
</protein>
<name>A0A1E3HHW2_9TREE</name>
<evidence type="ECO:0000313" key="2">
    <source>
        <dbReference type="Proteomes" id="UP000094043"/>
    </source>
</evidence>
<sequence>MVPHSSPSQALSGLVSTVDVNVTAICSSKSPFTFSSICPKLSASMAMIGSYKPIMHKIGNAFLKRAGKVVVDSKEVYMKEAEELIDVGEEVAGGQVLIELGQFLEERAWKDDAEVCQEYKE</sequence>
<dbReference type="GeneID" id="91086705"/>
<dbReference type="RefSeq" id="XP_066068015.1">
    <property type="nucleotide sequence ID" value="XM_066211918.1"/>
</dbReference>
<dbReference type="Gene3D" id="3.40.50.720">
    <property type="entry name" value="NAD(P)-binding Rossmann-like Domain"/>
    <property type="match status" value="1"/>
</dbReference>
<dbReference type="Proteomes" id="UP000094043">
    <property type="component" value="Chromosome 3"/>
</dbReference>
<dbReference type="KEGG" id="cdep:91086705"/>
<dbReference type="OrthoDB" id="41492at2759"/>